<reference evidence="2" key="1">
    <citation type="journal article" date="2015" name="MBio">
        <title>Eco-Evolutionary Dynamics of Episomes among Ecologically Cohesive Bacterial Populations.</title>
        <authorList>
            <person name="Xue H."/>
            <person name="Cordero O.X."/>
            <person name="Camas F.M."/>
            <person name="Trimble W."/>
            <person name="Meyer F."/>
            <person name="Guglielmini J."/>
            <person name="Rocha E.P."/>
            <person name="Polz M.F."/>
        </authorList>
    </citation>
    <scope>NUCLEOTIDE SEQUENCE</scope>
    <source>
        <strain evidence="2">FF_112</strain>
    </source>
</reference>
<dbReference type="AlphaFoldDB" id="A0A0H3ZPL0"/>
<dbReference type="EMBL" id="KP795566">
    <property type="protein sequence ID" value="AKN38135.1"/>
    <property type="molecule type" value="Genomic_DNA"/>
</dbReference>
<evidence type="ECO:0000313" key="2">
    <source>
        <dbReference type="EMBL" id="AKN38135.1"/>
    </source>
</evidence>
<keyword evidence="1" id="KW-1133">Transmembrane helix</keyword>
<organism evidence="2">
    <name type="scientific">Vibrio tasmaniensis</name>
    <dbReference type="NCBI Taxonomy" id="212663"/>
    <lineage>
        <taxon>Bacteria</taxon>
        <taxon>Pseudomonadati</taxon>
        <taxon>Pseudomonadota</taxon>
        <taxon>Gammaproteobacteria</taxon>
        <taxon>Vibrionales</taxon>
        <taxon>Vibrionaceae</taxon>
        <taxon>Vibrio</taxon>
    </lineage>
</organism>
<name>A0A0H3ZPL0_9VIBR</name>
<proteinExistence type="predicted"/>
<sequence>MELPNASIDEWVSELKVYQANSINQMLQDNEPEEVIKLWLSANGPNTTIQFGGASDSPEPFFDKFKEEFRKFICGDAAYISFREQLQSEAPIAKAMYISIISAALGATLGYAATLLAPAIAIMLNLVCTMGKNAWCAAN</sequence>
<evidence type="ECO:0000256" key="1">
    <source>
        <dbReference type="SAM" id="Phobius"/>
    </source>
</evidence>
<feature type="transmembrane region" description="Helical" evidence="1">
    <location>
        <begin position="95"/>
        <end position="124"/>
    </location>
</feature>
<keyword evidence="1" id="KW-0472">Membrane</keyword>
<accession>A0A0H3ZPL0</accession>
<protein>
    <submittedName>
        <fullName evidence="2">Uncharacterized protein</fullName>
    </submittedName>
</protein>
<keyword evidence="1" id="KW-0812">Transmembrane</keyword>